<accession>A0A9P0GFQ3</accession>
<gene>
    <name evidence="1" type="ORF">PSYICH_LOCUS8769</name>
</gene>
<organism evidence="1 2">
    <name type="scientific">Psylliodes chrysocephalus</name>
    <dbReference type="NCBI Taxonomy" id="3402493"/>
    <lineage>
        <taxon>Eukaryota</taxon>
        <taxon>Metazoa</taxon>
        <taxon>Ecdysozoa</taxon>
        <taxon>Arthropoda</taxon>
        <taxon>Hexapoda</taxon>
        <taxon>Insecta</taxon>
        <taxon>Pterygota</taxon>
        <taxon>Neoptera</taxon>
        <taxon>Endopterygota</taxon>
        <taxon>Coleoptera</taxon>
        <taxon>Polyphaga</taxon>
        <taxon>Cucujiformia</taxon>
        <taxon>Chrysomeloidea</taxon>
        <taxon>Chrysomelidae</taxon>
        <taxon>Galerucinae</taxon>
        <taxon>Alticini</taxon>
        <taxon>Psylliodes</taxon>
    </lineage>
</organism>
<evidence type="ECO:0000313" key="2">
    <source>
        <dbReference type="Proteomes" id="UP001153636"/>
    </source>
</evidence>
<dbReference type="Proteomes" id="UP001153636">
    <property type="component" value="Chromosome 3"/>
</dbReference>
<protein>
    <submittedName>
        <fullName evidence="1">Uncharacterized protein</fullName>
    </submittedName>
</protein>
<evidence type="ECO:0000313" key="1">
    <source>
        <dbReference type="EMBL" id="CAH1108140.1"/>
    </source>
</evidence>
<keyword evidence="2" id="KW-1185">Reference proteome</keyword>
<sequence>MSLCARELKNEESNTWLDEATDYTENAGMQAKKSCPEKQVESMPKREITIIGTQVTETELEKELEMSKHVLIETTKDTLREDKGFNEISQVLKEAWPEEVFKCTKIDDTDVSSLNKEGDIAVIVDPQNLKMDKTMRTLELILPELANLKKVTTKLMLS</sequence>
<name>A0A9P0GFQ3_9CUCU</name>
<dbReference type="AlphaFoldDB" id="A0A9P0GFQ3"/>
<reference evidence="1" key="1">
    <citation type="submission" date="2022-01" db="EMBL/GenBank/DDBJ databases">
        <authorList>
            <person name="King R."/>
        </authorList>
    </citation>
    <scope>NUCLEOTIDE SEQUENCE</scope>
</reference>
<proteinExistence type="predicted"/>
<dbReference type="EMBL" id="OV651815">
    <property type="protein sequence ID" value="CAH1108140.1"/>
    <property type="molecule type" value="Genomic_DNA"/>
</dbReference>